<dbReference type="KEGG" id="fae:FAES_1651"/>
<name>I0K6A8_9BACT</name>
<dbReference type="AlphaFoldDB" id="I0K6A8"/>
<dbReference type="Proteomes" id="UP000011058">
    <property type="component" value="Chromosome"/>
</dbReference>
<evidence type="ECO:0000313" key="1">
    <source>
        <dbReference type="EMBL" id="CCG99661.1"/>
    </source>
</evidence>
<protein>
    <submittedName>
        <fullName evidence="1">Uncharacterized protein</fullName>
    </submittedName>
</protein>
<organism evidence="1 2">
    <name type="scientific">Fibrella aestuarina BUZ 2</name>
    <dbReference type="NCBI Taxonomy" id="1166018"/>
    <lineage>
        <taxon>Bacteria</taxon>
        <taxon>Pseudomonadati</taxon>
        <taxon>Bacteroidota</taxon>
        <taxon>Cytophagia</taxon>
        <taxon>Cytophagales</taxon>
        <taxon>Spirosomataceae</taxon>
        <taxon>Fibrella</taxon>
    </lineage>
</organism>
<accession>I0K6A8</accession>
<gene>
    <name evidence="1" type="ORF">FAES_1651</name>
</gene>
<proteinExistence type="predicted"/>
<reference evidence="1 2" key="1">
    <citation type="journal article" date="2012" name="J. Bacteriol.">
        <title>Genome Sequence of Fibrella aestuarina BUZ 2T, a Filamentous Marine Bacterium.</title>
        <authorList>
            <person name="Filippini M."/>
            <person name="Qi W."/>
            <person name="Blom J."/>
            <person name="Goesmann A."/>
            <person name="Smits T.H."/>
            <person name="Bagheri H.C."/>
        </authorList>
    </citation>
    <scope>NUCLEOTIDE SEQUENCE [LARGE SCALE GENOMIC DNA]</scope>
    <source>
        <strain evidence="2">BUZ 2T</strain>
    </source>
</reference>
<keyword evidence="2" id="KW-1185">Reference proteome</keyword>
<dbReference type="RefSeq" id="WP_015330760.1">
    <property type="nucleotide sequence ID" value="NC_020054.1"/>
</dbReference>
<evidence type="ECO:0000313" key="2">
    <source>
        <dbReference type="Proteomes" id="UP000011058"/>
    </source>
</evidence>
<dbReference type="HOGENOM" id="CLU_2000503_0_0_10"/>
<sequence length="124" mass="14312">MSWQDQYEQAAQRERTGFDELPVDTLLRYVEAGQYGDYYGLWHSVAQRATLQQAGWVLFRVLQREELAFLVRCTCAEALLRLLGRTDELALLNEAVNLSSGTMAMHEPYRLALQHELANRLNTH</sequence>
<dbReference type="EMBL" id="HE796683">
    <property type="protein sequence ID" value="CCG99661.1"/>
    <property type="molecule type" value="Genomic_DNA"/>
</dbReference>